<sequence length="89" mass="9433">MSFINNAPRVFGTPEQCGRNAAQTDQRSPKACEGCDSDRSGISEACEDCSSSRFGVSEACEDGIEGINGIDGSRMGVRLGGENFSFEMV</sequence>
<gene>
    <name evidence="2" type="ORF">L3X38_025848</name>
</gene>
<comment type="caution">
    <text evidence="2">The sequence shown here is derived from an EMBL/GenBank/DDBJ whole genome shotgun (WGS) entry which is preliminary data.</text>
</comment>
<reference evidence="2 3" key="1">
    <citation type="journal article" date="2022" name="G3 (Bethesda)">
        <title>Whole-genome sequence and methylome profiling of the almond [Prunus dulcis (Mill.) D.A. Webb] cultivar 'Nonpareil'.</title>
        <authorList>
            <person name="D'Amico-Willman K.M."/>
            <person name="Ouma W.Z."/>
            <person name="Meulia T."/>
            <person name="Sideli G.M."/>
            <person name="Gradziel T.M."/>
            <person name="Fresnedo-Ramirez J."/>
        </authorList>
    </citation>
    <scope>NUCLEOTIDE SEQUENCE [LARGE SCALE GENOMIC DNA]</scope>
    <source>
        <strain evidence="2">Clone GOH B32 T37-40</strain>
    </source>
</reference>
<name>A0AAD4W2H9_PRUDU</name>
<protein>
    <submittedName>
        <fullName evidence="2">Uncharacterized protein</fullName>
    </submittedName>
</protein>
<feature type="region of interest" description="Disordered" evidence="1">
    <location>
        <begin position="1"/>
        <end position="34"/>
    </location>
</feature>
<dbReference type="Proteomes" id="UP001054821">
    <property type="component" value="Chromosome 4"/>
</dbReference>
<dbReference type="AlphaFoldDB" id="A0AAD4W2H9"/>
<keyword evidence="3" id="KW-1185">Reference proteome</keyword>
<evidence type="ECO:0000313" key="2">
    <source>
        <dbReference type="EMBL" id="KAI5335714.1"/>
    </source>
</evidence>
<proteinExistence type="predicted"/>
<evidence type="ECO:0000313" key="3">
    <source>
        <dbReference type="Proteomes" id="UP001054821"/>
    </source>
</evidence>
<evidence type="ECO:0000256" key="1">
    <source>
        <dbReference type="SAM" id="MobiDB-lite"/>
    </source>
</evidence>
<accession>A0AAD4W2H9</accession>
<organism evidence="2 3">
    <name type="scientific">Prunus dulcis</name>
    <name type="common">Almond</name>
    <name type="synonym">Amygdalus dulcis</name>
    <dbReference type="NCBI Taxonomy" id="3755"/>
    <lineage>
        <taxon>Eukaryota</taxon>
        <taxon>Viridiplantae</taxon>
        <taxon>Streptophyta</taxon>
        <taxon>Embryophyta</taxon>
        <taxon>Tracheophyta</taxon>
        <taxon>Spermatophyta</taxon>
        <taxon>Magnoliopsida</taxon>
        <taxon>eudicotyledons</taxon>
        <taxon>Gunneridae</taxon>
        <taxon>Pentapetalae</taxon>
        <taxon>rosids</taxon>
        <taxon>fabids</taxon>
        <taxon>Rosales</taxon>
        <taxon>Rosaceae</taxon>
        <taxon>Amygdaloideae</taxon>
        <taxon>Amygdaleae</taxon>
        <taxon>Prunus</taxon>
    </lineage>
</organism>
<dbReference type="EMBL" id="JAJFAZ020000004">
    <property type="protein sequence ID" value="KAI5335714.1"/>
    <property type="molecule type" value="Genomic_DNA"/>
</dbReference>